<name>A0A1D1V258_RAMVA</name>
<accession>A0A1D1V258</accession>
<evidence type="ECO:0000313" key="2">
    <source>
        <dbReference type="EMBL" id="GAU94755.1"/>
    </source>
</evidence>
<organism evidence="2 3">
    <name type="scientific">Ramazzottius varieornatus</name>
    <name type="common">Water bear</name>
    <name type="synonym">Tardigrade</name>
    <dbReference type="NCBI Taxonomy" id="947166"/>
    <lineage>
        <taxon>Eukaryota</taxon>
        <taxon>Metazoa</taxon>
        <taxon>Ecdysozoa</taxon>
        <taxon>Tardigrada</taxon>
        <taxon>Eutardigrada</taxon>
        <taxon>Parachela</taxon>
        <taxon>Hypsibioidea</taxon>
        <taxon>Ramazzottiidae</taxon>
        <taxon>Ramazzottius</taxon>
    </lineage>
</organism>
<dbReference type="OrthoDB" id="6432957at2759"/>
<dbReference type="Proteomes" id="UP000186922">
    <property type="component" value="Unassembled WGS sequence"/>
</dbReference>
<feature type="chain" id="PRO_5008897953" evidence="1">
    <location>
        <begin position="21"/>
        <end position="111"/>
    </location>
</feature>
<dbReference type="GO" id="GO:0008255">
    <property type="term" value="F:ecdysis-triggering hormone activity"/>
    <property type="evidence" value="ECO:0007669"/>
    <property type="project" value="InterPro"/>
</dbReference>
<feature type="signal peptide" evidence="1">
    <location>
        <begin position="1"/>
        <end position="20"/>
    </location>
</feature>
<dbReference type="EMBL" id="BDGG01000003">
    <property type="protein sequence ID" value="GAU94755.1"/>
    <property type="molecule type" value="Genomic_DNA"/>
</dbReference>
<comment type="caution">
    <text evidence="2">The sequence shown here is derived from an EMBL/GenBank/DDBJ whole genome shotgun (WGS) entry which is preliminary data.</text>
</comment>
<dbReference type="GO" id="GO:0007218">
    <property type="term" value="P:neuropeptide signaling pathway"/>
    <property type="evidence" value="ECO:0007669"/>
    <property type="project" value="InterPro"/>
</dbReference>
<evidence type="ECO:0000256" key="1">
    <source>
        <dbReference type="SAM" id="SignalP"/>
    </source>
</evidence>
<proteinExistence type="predicted"/>
<dbReference type="Pfam" id="PF04736">
    <property type="entry name" value="Eclosion"/>
    <property type="match status" value="1"/>
</dbReference>
<sequence length="111" mass="12864">MHSSVLLLYLSLALISRAFASDTDYDPYADLDDTFDSYTMEENMSICVVACAKCHDMLGDVFDHMKCARFCIRRKGRTIPDCHNARTVRRFLQLDYFKKHSSRSHISCTLR</sequence>
<protein>
    <submittedName>
        <fullName evidence="2">Uncharacterized protein</fullName>
    </submittedName>
</protein>
<gene>
    <name evidence="2" type="primary">RvY_06476</name>
    <name evidence="2" type="synonym">RvY_06476.1</name>
    <name evidence="2" type="ORF">RvY_06476-1</name>
</gene>
<keyword evidence="1" id="KW-0732">Signal</keyword>
<keyword evidence="3" id="KW-1185">Reference proteome</keyword>
<dbReference type="AlphaFoldDB" id="A0A1D1V258"/>
<reference evidence="2 3" key="1">
    <citation type="journal article" date="2016" name="Nat. Commun.">
        <title>Extremotolerant tardigrade genome and improved radiotolerance of human cultured cells by tardigrade-unique protein.</title>
        <authorList>
            <person name="Hashimoto T."/>
            <person name="Horikawa D.D."/>
            <person name="Saito Y."/>
            <person name="Kuwahara H."/>
            <person name="Kozuka-Hata H."/>
            <person name="Shin-I T."/>
            <person name="Minakuchi Y."/>
            <person name="Ohishi K."/>
            <person name="Motoyama A."/>
            <person name="Aizu T."/>
            <person name="Enomoto A."/>
            <person name="Kondo K."/>
            <person name="Tanaka S."/>
            <person name="Hara Y."/>
            <person name="Koshikawa S."/>
            <person name="Sagara H."/>
            <person name="Miura T."/>
            <person name="Yokobori S."/>
            <person name="Miyagawa K."/>
            <person name="Suzuki Y."/>
            <person name="Kubo T."/>
            <person name="Oyama M."/>
            <person name="Kohara Y."/>
            <person name="Fujiyama A."/>
            <person name="Arakawa K."/>
            <person name="Katayama T."/>
            <person name="Toyoda A."/>
            <person name="Kunieda T."/>
        </authorList>
    </citation>
    <scope>NUCLEOTIDE SEQUENCE [LARGE SCALE GENOMIC DNA]</scope>
    <source>
        <strain evidence="2 3">YOKOZUNA-1</strain>
    </source>
</reference>
<dbReference type="InterPro" id="IPR006825">
    <property type="entry name" value="Eclosion"/>
</dbReference>
<evidence type="ECO:0000313" key="3">
    <source>
        <dbReference type="Proteomes" id="UP000186922"/>
    </source>
</evidence>